<dbReference type="HOGENOM" id="CLU_1584706_0_0_14"/>
<dbReference type="KEGG" id="mwe:WEN_01300"/>
<accession>I6YLA2</accession>
<feature type="transmembrane region" description="Helical" evidence="1">
    <location>
        <begin position="6"/>
        <end position="24"/>
    </location>
</feature>
<dbReference type="Proteomes" id="UP000009005">
    <property type="component" value="Chromosome"/>
</dbReference>
<keyword evidence="1" id="KW-1133">Transmembrane helix</keyword>
<sequence>MALKNLIYFLVIGAGGIAPLSYFIDKGLRKSEKKTELADERAWDCQIKKFDKQHLENIIPNSPFFQIIHCYKEQEYDWQILVPKSFIQSIKLDESKSFNLITGSKSDNLKVMKITQGETPLLKDWLLLKKSNSHSVRGGQGEDQRYSQLFEFQILNYLGKGEKSWVFE</sequence>
<keyword evidence="1" id="KW-0812">Transmembrane</keyword>
<protein>
    <submittedName>
        <fullName evidence="2">Uncharacterized protein</fullName>
    </submittedName>
</protein>
<dbReference type="AlphaFoldDB" id="I6YLA2"/>
<evidence type="ECO:0000313" key="3">
    <source>
        <dbReference type="Proteomes" id="UP000009005"/>
    </source>
</evidence>
<dbReference type="STRING" id="1197325.WEN_01300"/>
<dbReference type="RefSeq" id="WP_014849769.1">
    <property type="nucleotide sequence ID" value="NC_018149.1"/>
</dbReference>
<evidence type="ECO:0000313" key="2">
    <source>
        <dbReference type="EMBL" id="AFN65059.1"/>
    </source>
</evidence>
<proteinExistence type="predicted"/>
<dbReference type="EMBL" id="CP003703">
    <property type="protein sequence ID" value="AFN65059.1"/>
    <property type="molecule type" value="Genomic_DNA"/>
</dbReference>
<reference evidence="2 3" key="1">
    <citation type="journal article" date="2012" name="J. Bacteriol.">
        <title>Complete genome sequence of Mycoplasma wenyonii strain Massachusetts.</title>
        <authorList>
            <person name="Dos Santos A.P."/>
            <person name="Guimaraes A.M."/>
            <person name="do Nascimento N.C."/>
            <person name="Sanmiguel P.J."/>
            <person name="Messick J.B."/>
        </authorList>
    </citation>
    <scope>NUCLEOTIDE SEQUENCE [LARGE SCALE GENOMIC DNA]</scope>
    <source>
        <strain evidence="2 3">Massachusetts</strain>
    </source>
</reference>
<keyword evidence="1" id="KW-0472">Membrane</keyword>
<evidence type="ECO:0000256" key="1">
    <source>
        <dbReference type="SAM" id="Phobius"/>
    </source>
</evidence>
<name>I6YLA2_MYCWM</name>
<gene>
    <name evidence="2" type="ordered locus">WEN_01300</name>
</gene>
<organism evidence="2 3">
    <name type="scientific">Mycoplasma wenyonii (strain Massachusetts)</name>
    <name type="common">Eperythrozoon wenyonii</name>
    <dbReference type="NCBI Taxonomy" id="1197325"/>
    <lineage>
        <taxon>Bacteria</taxon>
        <taxon>Bacillati</taxon>
        <taxon>Mycoplasmatota</taxon>
        <taxon>Mollicutes</taxon>
        <taxon>Mycoplasmataceae</taxon>
        <taxon>Mycoplasma</taxon>
    </lineage>
</organism>
<keyword evidence="3" id="KW-1185">Reference proteome</keyword>
<dbReference type="PATRIC" id="fig|1197325.3.peg.281"/>
<dbReference type="OrthoDB" id="9851457at2"/>